<accession>A0A1H3IDM8</accession>
<proteinExistence type="predicted"/>
<dbReference type="EMBL" id="FNPB01000009">
    <property type="protein sequence ID" value="SDY25369.1"/>
    <property type="molecule type" value="Genomic_DNA"/>
</dbReference>
<sequence>MFLKHQTYQEVSEEGAAKLEPWATKQSVLERLEGHAKSSFMRAPENELREYDSATYELPDS</sequence>
<organism evidence="1 2">
    <name type="scientific">Halobellus clavatus</name>
    <dbReference type="NCBI Taxonomy" id="660517"/>
    <lineage>
        <taxon>Archaea</taxon>
        <taxon>Methanobacteriati</taxon>
        <taxon>Methanobacteriota</taxon>
        <taxon>Stenosarchaea group</taxon>
        <taxon>Halobacteria</taxon>
        <taxon>Halobacteriales</taxon>
        <taxon>Haloferacaceae</taxon>
        <taxon>Halobellus</taxon>
    </lineage>
</organism>
<evidence type="ECO:0000313" key="2">
    <source>
        <dbReference type="Proteomes" id="UP000199170"/>
    </source>
</evidence>
<name>A0A1H3IDM8_9EURY</name>
<evidence type="ECO:0000313" key="1">
    <source>
        <dbReference type="EMBL" id="SDY25369.1"/>
    </source>
</evidence>
<gene>
    <name evidence="1" type="ORF">SAMN04487946_109122</name>
</gene>
<dbReference type="Proteomes" id="UP000199170">
    <property type="component" value="Unassembled WGS sequence"/>
</dbReference>
<reference evidence="2" key="1">
    <citation type="submission" date="2016-10" db="EMBL/GenBank/DDBJ databases">
        <authorList>
            <person name="Varghese N."/>
            <person name="Submissions S."/>
        </authorList>
    </citation>
    <scope>NUCLEOTIDE SEQUENCE [LARGE SCALE GENOMIC DNA]</scope>
    <source>
        <strain evidence="2">CGMCC 1.10118</strain>
    </source>
</reference>
<protein>
    <submittedName>
        <fullName evidence="1">Uncharacterized protein</fullName>
    </submittedName>
</protein>
<keyword evidence="2" id="KW-1185">Reference proteome</keyword>
<dbReference type="Gene3D" id="1.20.5.1300">
    <property type="match status" value="1"/>
</dbReference>
<dbReference type="AlphaFoldDB" id="A0A1H3IDM8"/>